<comment type="caution">
    <text evidence="4">The sequence shown here is derived from an EMBL/GenBank/DDBJ whole genome shotgun (WGS) entry which is preliminary data.</text>
</comment>
<dbReference type="GO" id="GO:0005886">
    <property type="term" value="C:plasma membrane"/>
    <property type="evidence" value="ECO:0007669"/>
    <property type="project" value="TreeGrafter"/>
</dbReference>
<accession>A0A8S4BTU6</accession>
<dbReference type="OrthoDB" id="8758322at2759"/>
<evidence type="ECO:0000256" key="3">
    <source>
        <dbReference type="SAM" id="SignalP"/>
    </source>
</evidence>
<reference evidence="4" key="1">
    <citation type="submission" date="2021-05" db="EMBL/GenBank/DDBJ databases">
        <authorList>
            <person name="Tigano A."/>
        </authorList>
    </citation>
    <scope>NUCLEOTIDE SEQUENCE</scope>
</reference>
<dbReference type="SUPFAM" id="SSF49265">
    <property type="entry name" value="Fibronectin type III"/>
    <property type="match status" value="1"/>
</dbReference>
<dbReference type="InterPro" id="IPR036116">
    <property type="entry name" value="FN3_sf"/>
</dbReference>
<gene>
    <name evidence="4" type="ORF">MMEN_LOCUS20447</name>
</gene>
<protein>
    <submittedName>
        <fullName evidence="4">(Atlantic silverside) hypothetical protein</fullName>
    </submittedName>
</protein>
<evidence type="ECO:0000256" key="1">
    <source>
        <dbReference type="SAM" id="MobiDB-lite"/>
    </source>
</evidence>
<feature type="compositionally biased region" description="Polar residues" evidence="1">
    <location>
        <begin position="297"/>
        <end position="306"/>
    </location>
</feature>
<keyword evidence="5" id="KW-1185">Reference proteome</keyword>
<keyword evidence="2" id="KW-0472">Membrane</keyword>
<organism evidence="4 5">
    <name type="scientific">Menidia menidia</name>
    <name type="common">Atlantic silverside</name>
    <dbReference type="NCBI Taxonomy" id="238744"/>
    <lineage>
        <taxon>Eukaryota</taxon>
        <taxon>Metazoa</taxon>
        <taxon>Chordata</taxon>
        <taxon>Craniata</taxon>
        <taxon>Vertebrata</taxon>
        <taxon>Euteleostomi</taxon>
        <taxon>Actinopterygii</taxon>
        <taxon>Neopterygii</taxon>
        <taxon>Teleostei</taxon>
        <taxon>Neoteleostei</taxon>
        <taxon>Acanthomorphata</taxon>
        <taxon>Ovalentaria</taxon>
        <taxon>Atherinomorphae</taxon>
        <taxon>Atheriniformes</taxon>
        <taxon>Atherinopsidae</taxon>
        <taxon>Menidiinae</taxon>
        <taxon>Menidia</taxon>
    </lineage>
</organism>
<dbReference type="GO" id="GO:0004896">
    <property type="term" value="F:cytokine receptor activity"/>
    <property type="evidence" value="ECO:0007669"/>
    <property type="project" value="TreeGrafter"/>
</dbReference>
<sequence>MDLARLSPLFLFSLCIKGLLANVAAPANVSLQCYNFNNTLTWGYDDIRPGLRFRVDIRSDIGLKGCNDTIWVDQPSLEADISFLSDPGTTYSLKVTAVIGLNESEASPPKGLIFSYFHKSPLGQKCYLDLPPVSLSSESQDRVLFSFEHPWLVYQRRPSQCRKAHTKSRWRKQPKETLREFLYDVITLGKEEKQHGLLCEERLCNGSLPVDPEQHEHCLKFSGELEKMLISPKHSYCTKPPKPADHTHVYVSVGLLAVVAVAAAVLLMVFCKVTRPSTPLPKFMQSGAPAQRGPMPSHQNSFSSVTVDRPLLPTPESDSGPESPPLPPNGSAENEHRMPLQVPPQNPEQPRPSGQNPPYMPGSNLEEEEEPACPEACSSGYESRAVLDVLEPEERHEGSRG</sequence>
<dbReference type="Gene3D" id="2.60.40.10">
    <property type="entry name" value="Immunoglobulins"/>
    <property type="match status" value="1"/>
</dbReference>
<feature type="compositionally biased region" description="Pro residues" evidence="1">
    <location>
        <begin position="341"/>
        <end position="350"/>
    </location>
</feature>
<proteinExistence type="predicted"/>
<keyword evidence="3" id="KW-0732">Signal</keyword>
<dbReference type="Proteomes" id="UP000677803">
    <property type="component" value="Unassembled WGS sequence"/>
</dbReference>
<dbReference type="EMBL" id="CAJRST010039999">
    <property type="protein sequence ID" value="CAG6016685.1"/>
    <property type="molecule type" value="Genomic_DNA"/>
</dbReference>
<feature type="signal peptide" evidence="3">
    <location>
        <begin position="1"/>
        <end position="21"/>
    </location>
</feature>
<evidence type="ECO:0000313" key="5">
    <source>
        <dbReference type="Proteomes" id="UP000677803"/>
    </source>
</evidence>
<dbReference type="InterPro" id="IPR050650">
    <property type="entry name" value="Type-II_Cytokine-TF_Rcpt"/>
</dbReference>
<keyword evidence="2" id="KW-1133">Transmembrane helix</keyword>
<dbReference type="AlphaFoldDB" id="A0A8S4BTU6"/>
<dbReference type="PANTHER" id="PTHR20859">
    <property type="entry name" value="INTERFERON/INTERLEUKIN RECEPTOR"/>
    <property type="match status" value="1"/>
</dbReference>
<keyword evidence="2" id="KW-0812">Transmembrane</keyword>
<name>A0A8S4BTU6_9TELE</name>
<dbReference type="PANTHER" id="PTHR20859:SF87">
    <property type="entry name" value="CYTOKINE RECEPTOR FAMILY MEMBER B13-RELATED"/>
    <property type="match status" value="1"/>
</dbReference>
<feature type="compositionally biased region" description="Basic and acidic residues" evidence="1">
    <location>
        <begin position="392"/>
        <end position="401"/>
    </location>
</feature>
<dbReference type="InterPro" id="IPR013783">
    <property type="entry name" value="Ig-like_fold"/>
</dbReference>
<feature type="region of interest" description="Disordered" evidence="1">
    <location>
        <begin position="283"/>
        <end position="401"/>
    </location>
</feature>
<feature type="chain" id="PRO_5035854336" evidence="3">
    <location>
        <begin position="22"/>
        <end position="401"/>
    </location>
</feature>
<evidence type="ECO:0000256" key="2">
    <source>
        <dbReference type="SAM" id="Phobius"/>
    </source>
</evidence>
<evidence type="ECO:0000313" key="4">
    <source>
        <dbReference type="EMBL" id="CAG6016685.1"/>
    </source>
</evidence>
<feature type="transmembrane region" description="Helical" evidence="2">
    <location>
        <begin position="249"/>
        <end position="270"/>
    </location>
</feature>